<keyword evidence="6" id="KW-1185">Reference proteome</keyword>
<dbReference type="SMART" id="SM00866">
    <property type="entry name" value="UTRA"/>
    <property type="match status" value="1"/>
</dbReference>
<evidence type="ECO:0000313" key="5">
    <source>
        <dbReference type="EMBL" id="SCC14835.1"/>
    </source>
</evidence>
<evidence type="ECO:0000256" key="3">
    <source>
        <dbReference type="ARBA" id="ARBA00023163"/>
    </source>
</evidence>
<dbReference type="Gene3D" id="1.10.10.10">
    <property type="entry name" value="Winged helix-like DNA-binding domain superfamily/Winged helix DNA-binding domain"/>
    <property type="match status" value="1"/>
</dbReference>
<dbReference type="OrthoDB" id="6626198at2"/>
<dbReference type="RefSeq" id="WP_090134757.1">
    <property type="nucleotide sequence ID" value="NZ_FMBC01000010.1"/>
</dbReference>
<dbReference type="Pfam" id="PF07702">
    <property type="entry name" value="UTRA"/>
    <property type="match status" value="1"/>
</dbReference>
<dbReference type="InterPro" id="IPR050679">
    <property type="entry name" value="Bact_HTH_transcr_reg"/>
</dbReference>
<sequence>MIYKSIAERLRLRLNSSDYHIGSPLPGEKALALEFGVARMTIRKAVDLLVGWGLVVRRHGSGTFVARKDVHHETANLTGLVEVLRRQGKEVQSQVLQFEVMPAPPAIASQLRIQINERIYFSRRVRYVEGKPLMLEDSYMPVKLFRTLSLGHLEGSKFDYIEKECGITISGNYESLTPVLADKQMASLLNVAEQTPLLRITSLSYSDSGEFLNYSVMFRNASEYQVDYHLRRIHAGTLSTHPPKQHRQKLWGDNT</sequence>
<dbReference type="InterPro" id="IPR036388">
    <property type="entry name" value="WH-like_DNA-bd_sf"/>
</dbReference>
<proteinExistence type="predicted"/>
<evidence type="ECO:0000256" key="1">
    <source>
        <dbReference type="ARBA" id="ARBA00023015"/>
    </source>
</evidence>
<dbReference type="AlphaFoldDB" id="A0A1C4C6Y1"/>
<organism evidence="5 6">
    <name type="scientific">Kosakonia oryziphila</name>
    <dbReference type="NCBI Taxonomy" id="1005667"/>
    <lineage>
        <taxon>Bacteria</taxon>
        <taxon>Pseudomonadati</taxon>
        <taxon>Pseudomonadota</taxon>
        <taxon>Gammaproteobacteria</taxon>
        <taxon>Enterobacterales</taxon>
        <taxon>Enterobacteriaceae</taxon>
        <taxon>Kosakonia</taxon>
    </lineage>
</organism>
<accession>A0A1C4C6Y1</accession>
<dbReference type="GO" id="GO:0003700">
    <property type="term" value="F:DNA-binding transcription factor activity"/>
    <property type="evidence" value="ECO:0007669"/>
    <property type="project" value="InterPro"/>
</dbReference>
<dbReference type="SUPFAM" id="SSF46785">
    <property type="entry name" value="Winged helix' DNA-binding domain"/>
    <property type="match status" value="1"/>
</dbReference>
<dbReference type="PANTHER" id="PTHR44846:SF1">
    <property type="entry name" value="MANNOSYL-D-GLYCERATE TRANSPORT_METABOLISM SYSTEM REPRESSOR MNGR-RELATED"/>
    <property type="match status" value="1"/>
</dbReference>
<dbReference type="PRINTS" id="PR00035">
    <property type="entry name" value="HTHGNTR"/>
</dbReference>
<evidence type="ECO:0000256" key="2">
    <source>
        <dbReference type="ARBA" id="ARBA00023125"/>
    </source>
</evidence>
<protein>
    <submittedName>
        <fullName evidence="5">GntR family transcriptional regulator, glv operon transcriptional regulator</fullName>
    </submittedName>
</protein>
<dbReference type="PROSITE" id="PS50949">
    <property type="entry name" value="HTH_GNTR"/>
    <property type="match status" value="1"/>
</dbReference>
<gene>
    <name evidence="5" type="ORF">GA0061070_101041</name>
</gene>
<keyword evidence="3" id="KW-0804">Transcription</keyword>
<dbReference type="GO" id="GO:0045892">
    <property type="term" value="P:negative regulation of DNA-templated transcription"/>
    <property type="evidence" value="ECO:0007669"/>
    <property type="project" value="TreeGrafter"/>
</dbReference>
<dbReference type="Pfam" id="PF00392">
    <property type="entry name" value="GntR"/>
    <property type="match status" value="1"/>
</dbReference>
<reference evidence="6" key="1">
    <citation type="submission" date="2016-08" db="EMBL/GenBank/DDBJ databases">
        <authorList>
            <person name="Varghese N."/>
            <person name="Submissions Spin"/>
        </authorList>
    </citation>
    <scope>NUCLEOTIDE SEQUENCE [LARGE SCALE GENOMIC DNA]</scope>
    <source>
        <strain evidence="6">REICA_142</strain>
    </source>
</reference>
<dbReference type="Gene3D" id="3.40.1410.10">
    <property type="entry name" value="Chorismate lyase-like"/>
    <property type="match status" value="1"/>
</dbReference>
<dbReference type="CDD" id="cd07377">
    <property type="entry name" value="WHTH_GntR"/>
    <property type="match status" value="1"/>
</dbReference>
<dbReference type="GO" id="GO:0003677">
    <property type="term" value="F:DNA binding"/>
    <property type="evidence" value="ECO:0007669"/>
    <property type="project" value="UniProtKB-KW"/>
</dbReference>
<feature type="domain" description="HTH gntR-type" evidence="4">
    <location>
        <begin position="1"/>
        <end position="68"/>
    </location>
</feature>
<evidence type="ECO:0000313" key="6">
    <source>
        <dbReference type="Proteomes" id="UP000198515"/>
    </source>
</evidence>
<dbReference type="InterPro" id="IPR011663">
    <property type="entry name" value="UTRA"/>
</dbReference>
<name>A0A1C4C6Y1_9ENTR</name>
<dbReference type="PANTHER" id="PTHR44846">
    <property type="entry name" value="MANNOSYL-D-GLYCERATE TRANSPORT/METABOLISM SYSTEM REPRESSOR MNGR-RELATED"/>
    <property type="match status" value="1"/>
</dbReference>
<keyword evidence="2" id="KW-0238">DNA-binding</keyword>
<evidence type="ECO:0000259" key="4">
    <source>
        <dbReference type="PROSITE" id="PS50949"/>
    </source>
</evidence>
<dbReference type="InterPro" id="IPR036390">
    <property type="entry name" value="WH_DNA-bd_sf"/>
</dbReference>
<dbReference type="SUPFAM" id="SSF64288">
    <property type="entry name" value="Chorismate lyase-like"/>
    <property type="match status" value="1"/>
</dbReference>
<dbReference type="InterPro" id="IPR028978">
    <property type="entry name" value="Chorismate_lyase_/UTRA_dom_sf"/>
</dbReference>
<dbReference type="EMBL" id="FMBC01000010">
    <property type="protein sequence ID" value="SCC14835.1"/>
    <property type="molecule type" value="Genomic_DNA"/>
</dbReference>
<dbReference type="InterPro" id="IPR000524">
    <property type="entry name" value="Tscrpt_reg_HTH_GntR"/>
</dbReference>
<dbReference type="SMART" id="SM00345">
    <property type="entry name" value="HTH_GNTR"/>
    <property type="match status" value="1"/>
</dbReference>
<dbReference type="Proteomes" id="UP000198515">
    <property type="component" value="Unassembled WGS sequence"/>
</dbReference>
<keyword evidence="1" id="KW-0805">Transcription regulation</keyword>